<proteinExistence type="predicted"/>
<accession>A0A0E9UZH9</accession>
<dbReference type="EMBL" id="GBXM01037360">
    <property type="protein sequence ID" value="JAH71217.1"/>
    <property type="molecule type" value="Transcribed_RNA"/>
</dbReference>
<protein>
    <submittedName>
        <fullName evidence="1">Uncharacterized protein</fullName>
    </submittedName>
</protein>
<organism evidence="1">
    <name type="scientific">Anguilla anguilla</name>
    <name type="common">European freshwater eel</name>
    <name type="synonym">Muraena anguilla</name>
    <dbReference type="NCBI Taxonomy" id="7936"/>
    <lineage>
        <taxon>Eukaryota</taxon>
        <taxon>Metazoa</taxon>
        <taxon>Chordata</taxon>
        <taxon>Craniata</taxon>
        <taxon>Vertebrata</taxon>
        <taxon>Euteleostomi</taxon>
        <taxon>Actinopterygii</taxon>
        <taxon>Neopterygii</taxon>
        <taxon>Teleostei</taxon>
        <taxon>Anguilliformes</taxon>
        <taxon>Anguillidae</taxon>
        <taxon>Anguilla</taxon>
    </lineage>
</organism>
<reference evidence="1" key="2">
    <citation type="journal article" date="2015" name="Fish Shellfish Immunol.">
        <title>Early steps in the European eel (Anguilla anguilla)-Vibrio vulnificus interaction in the gills: Role of the RtxA13 toxin.</title>
        <authorList>
            <person name="Callol A."/>
            <person name="Pajuelo D."/>
            <person name="Ebbesson L."/>
            <person name="Teles M."/>
            <person name="MacKenzie S."/>
            <person name="Amaro C."/>
        </authorList>
    </citation>
    <scope>NUCLEOTIDE SEQUENCE</scope>
</reference>
<dbReference type="AlphaFoldDB" id="A0A0E9UZH9"/>
<reference evidence="1" key="1">
    <citation type="submission" date="2014-11" db="EMBL/GenBank/DDBJ databases">
        <authorList>
            <person name="Amaro Gonzalez C."/>
        </authorList>
    </citation>
    <scope>NUCLEOTIDE SEQUENCE</scope>
</reference>
<sequence>MGAISQSLILTNHCVLLGIVEPFDWFKQVND</sequence>
<name>A0A0E9UZH9_ANGAN</name>
<evidence type="ECO:0000313" key="1">
    <source>
        <dbReference type="EMBL" id="JAH71217.1"/>
    </source>
</evidence>